<dbReference type="GeneID" id="95763039"/>
<dbReference type="PROSITE" id="PS50928">
    <property type="entry name" value="ABC_TM1"/>
    <property type="match status" value="1"/>
</dbReference>
<comment type="similarity">
    <text evidence="7">Belongs to the binding-protein-dependent transport system permease family.</text>
</comment>
<feature type="domain" description="ABC transmembrane type-1" evidence="8">
    <location>
        <begin position="102"/>
        <end position="333"/>
    </location>
</feature>
<keyword evidence="4 7" id="KW-0812">Transmembrane</keyword>
<dbReference type="EMBL" id="JAVDPY010000001">
    <property type="protein sequence ID" value="MDR6331634.1"/>
    <property type="molecule type" value="Genomic_DNA"/>
</dbReference>
<reference evidence="10 12" key="2">
    <citation type="submission" date="2023-07" db="EMBL/GenBank/DDBJ databases">
        <title>Genomic Encyclopedia of Type Strains, Phase IV (KMG-IV): sequencing the most valuable type-strain genomes for metagenomic binning, comparative biology and taxonomic classification.</title>
        <authorList>
            <person name="Goeker M."/>
        </authorList>
    </citation>
    <scope>NUCLEOTIDE SEQUENCE [LARGE SCALE GENOMIC DNA]</scope>
    <source>
        <strain evidence="10 12">DSM 338</strain>
    </source>
</reference>
<feature type="transmembrane region" description="Helical" evidence="7">
    <location>
        <begin position="264"/>
        <end position="286"/>
    </location>
</feature>
<evidence type="ECO:0000259" key="8">
    <source>
        <dbReference type="PROSITE" id="PS50928"/>
    </source>
</evidence>
<evidence type="ECO:0000256" key="5">
    <source>
        <dbReference type="ARBA" id="ARBA00022989"/>
    </source>
</evidence>
<evidence type="ECO:0000256" key="6">
    <source>
        <dbReference type="ARBA" id="ARBA00023136"/>
    </source>
</evidence>
<dbReference type="PANTHER" id="PTHR43163:SF6">
    <property type="entry name" value="DIPEPTIDE TRANSPORT SYSTEM PERMEASE PROTEIN DPPB-RELATED"/>
    <property type="match status" value="1"/>
</dbReference>
<dbReference type="Proteomes" id="UP001144397">
    <property type="component" value="Unassembled WGS sequence"/>
</dbReference>
<dbReference type="GO" id="GO:0005886">
    <property type="term" value="C:plasma membrane"/>
    <property type="evidence" value="ECO:0007669"/>
    <property type="project" value="UniProtKB-SubCell"/>
</dbReference>
<comment type="caution">
    <text evidence="9">The sequence shown here is derived from an EMBL/GenBank/DDBJ whole genome shotgun (WGS) entry which is preliminary data.</text>
</comment>
<comment type="subcellular location">
    <subcellularLocation>
        <location evidence="1 7">Cell membrane</location>
        <topology evidence="1 7">Multi-pass membrane protein</topology>
    </subcellularLocation>
</comment>
<gene>
    <name evidence="10" type="ORF">GGQ86_000081</name>
    <name evidence="9" type="ORF">XFLAVUS301_22490</name>
</gene>
<dbReference type="SUPFAM" id="SSF161098">
    <property type="entry name" value="MetI-like"/>
    <property type="match status" value="1"/>
</dbReference>
<dbReference type="GO" id="GO:0071916">
    <property type="term" value="F:dipeptide transmembrane transporter activity"/>
    <property type="evidence" value="ECO:0007669"/>
    <property type="project" value="TreeGrafter"/>
</dbReference>
<dbReference type="Proteomes" id="UP001245370">
    <property type="component" value="Unassembled WGS sequence"/>
</dbReference>
<dbReference type="EMBL" id="BSDO01000002">
    <property type="protein sequence ID" value="GLI22575.1"/>
    <property type="molecule type" value="Genomic_DNA"/>
</dbReference>
<feature type="transmembrane region" description="Helical" evidence="7">
    <location>
        <begin position="141"/>
        <end position="166"/>
    </location>
</feature>
<name>A0A9W6FJT0_XANFL</name>
<keyword evidence="12" id="KW-1185">Reference proteome</keyword>
<keyword evidence="2 7" id="KW-0813">Transport</keyword>
<keyword evidence="3" id="KW-1003">Cell membrane</keyword>
<evidence type="ECO:0000313" key="12">
    <source>
        <dbReference type="Proteomes" id="UP001245370"/>
    </source>
</evidence>
<dbReference type="CDD" id="cd06261">
    <property type="entry name" value="TM_PBP2"/>
    <property type="match status" value="1"/>
</dbReference>
<feature type="transmembrane region" description="Helical" evidence="7">
    <location>
        <begin position="314"/>
        <end position="336"/>
    </location>
</feature>
<evidence type="ECO:0000256" key="7">
    <source>
        <dbReference type="RuleBase" id="RU363032"/>
    </source>
</evidence>
<evidence type="ECO:0000313" key="10">
    <source>
        <dbReference type="EMBL" id="MDR6331634.1"/>
    </source>
</evidence>
<feature type="transmembrane region" description="Helical" evidence="7">
    <location>
        <begin position="15"/>
        <end position="36"/>
    </location>
</feature>
<keyword evidence="5 7" id="KW-1133">Transmembrane helix</keyword>
<evidence type="ECO:0000313" key="11">
    <source>
        <dbReference type="Proteomes" id="UP001144397"/>
    </source>
</evidence>
<evidence type="ECO:0000256" key="4">
    <source>
        <dbReference type="ARBA" id="ARBA00022692"/>
    </source>
</evidence>
<protein>
    <submittedName>
        <fullName evidence="9">ABC transporter permease</fullName>
    </submittedName>
    <submittedName>
        <fullName evidence="10">Peptide/nickel transport system permease protein</fullName>
    </submittedName>
</protein>
<proteinExistence type="inferred from homology"/>
<dbReference type="InterPro" id="IPR035906">
    <property type="entry name" value="MetI-like_sf"/>
</dbReference>
<dbReference type="PANTHER" id="PTHR43163">
    <property type="entry name" value="DIPEPTIDE TRANSPORT SYSTEM PERMEASE PROTEIN DPPB-RELATED"/>
    <property type="match status" value="1"/>
</dbReference>
<dbReference type="Pfam" id="PF19300">
    <property type="entry name" value="BPD_transp_1_N"/>
    <property type="match status" value="1"/>
</dbReference>
<dbReference type="Pfam" id="PF00528">
    <property type="entry name" value="BPD_transp_1"/>
    <property type="match status" value="1"/>
</dbReference>
<sequence length="343" mass="36652">MSALLNIGRRVGKHLLASLPALFGVVLFTFLLMRVLPGDPAAFFASGPNAGQAEMAQIRETMGLDRPIPEQFVRYVSDLARGNLGQSMTTGQPVIADLAERMPASLELTLFALVLALALALPLGILAALRPNSLLDHGVRFVCTLGVCVPTFVTGLLLIYVFYYLLGLAPDPTGRVDIFAAPPPGITGFLLVDFLLVGDLAGWKAAFGQLILPACTMALFVLAPLARMTRASLLAVLGSDFIRTARSVGMSDWRVVVVYALRNALLPVLTIIGIVFSTMLGANVLVEKVFSWPGIGSYALDALLASDYAPVQGFVLLIAVIFVMVNLIIDVLYGIVDPRISLQ</sequence>
<accession>A0A9W6FJT0</accession>
<dbReference type="InterPro" id="IPR045621">
    <property type="entry name" value="BPD_transp_1_N"/>
</dbReference>
<reference evidence="9" key="1">
    <citation type="submission" date="2022-12" db="EMBL/GenBank/DDBJ databases">
        <title>Reference genome sequencing for broad-spectrum identification of bacterial and archaeal isolates by mass spectrometry.</title>
        <authorList>
            <person name="Sekiguchi Y."/>
            <person name="Tourlousse D.M."/>
        </authorList>
    </citation>
    <scope>NUCLEOTIDE SEQUENCE</scope>
    <source>
        <strain evidence="9">301</strain>
    </source>
</reference>
<evidence type="ECO:0000256" key="1">
    <source>
        <dbReference type="ARBA" id="ARBA00004651"/>
    </source>
</evidence>
<keyword evidence="6 7" id="KW-0472">Membrane</keyword>
<dbReference type="InterPro" id="IPR000515">
    <property type="entry name" value="MetI-like"/>
</dbReference>
<dbReference type="Gene3D" id="1.10.3720.10">
    <property type="entry name" value="MetI-like"/>
    <property type="match status" value="1"/>
</dbReference>
<feature type="transmembrane region" description="Helical" evidence="7">
    <location>
        <begin position="206"/>
        <end position="226"/>
    </location>
</feature>
<dbReference type="AlphaFoldDB" id="A0A9W6FJT0"/>
<dbReference type="RefSeq" id="WP_281807536.1">
    <property type="nucleotide sequence ID" value="NZ_BSDO01000002.1"/>
</dbReference>
<organism evidence="9 11">
    <name type="scientific">Xanthobacter flavus</name>
    <dbReference type="NCBI Taxonomy" id="281"/>
    <lineage>
        <taxon>Bacteria</taxon>
        <taxon>Pseudomonadati</taxon>
        <taxon>Pseudomonadota</taxon>
        <taxon>Alphaproteobacteria</taxon>
        <taxon>Hyphomicrobiales</taxon>
        <taxon>Xanthobacteraceae</taxon>
        <taxon>Xanthobacter</taxon>
    </lineage>
</organism>
<evidence type="ECO:0000256" key="2">
    <source>
        <dbReference type="ARBA" id="ARBA00022448"/>
    </source>
</evidence>
<evidence type="ECO:0000256" key="3">
    <source>
        <dbReference type="ARBA" id="ARBA00022475"/>
    </source>
</evidence>
<evidence type="ECO:0000313" key="9">
    <source>
        <dbReference type="EMBL" id="GLI22575.1"/>
    </source>
</evidence>
<dbReference type="FunFam" id="1.10.3720.10:FF:000149">
    <property type="entry name" value="ABC transporter permease protein"/>
    <property type="match status" value="1"/>
</dbReference>
<feature type="transmembrane region" description="Helical" evidence="7">
    <location>
        <begin position="108"/>
        <end position="129"/>
    </location>
</feature>